<dbReference type="Proteomes" id="UP000299102">
    <property type="component" value="Unassembled WGS sequence"/>
</dbReference>
<accession>A0A4C1VJX6</accession>
<protein>
    <submittedName>
        <fullName evidence="2">Uncharacterized protein</fullName>
    </submittedName>
</protein>
<name>A0A4C1VJX6_EUMVA</name>
<dbReference type="EMBL" id="BGZK01000342">
    <property type="protein sequence ID" value="GBP38015.1"/>
    <property type="molecule type" value="Genomic_DNA"/>
</dbReference>
<dbReference type="AlphaFoldDB" id="A0A4C1VJX6"/>
<keyword evidence="3" id="KW-1185">Reference proteome</keyword>
<evidence type="ECO:0000313" key="2">
    <source>
        <dbReference type="EMBL" id="GBP38015.1"/>
    </source>
</evidence>
<sequence length="152" mass="16378">MVKLSVRHNYQFHGACPPTPPDRDKRPDVTHYKSETSKARQIYELLALDAASVNVWQALDVLDPPTFGLSLPVDCLSLLQLSPSHQPSRGGRRALTPPSRAATHRSLLLLAPSSKDNILTQQTPNSIGEALRFTSGSAAGSEGQPGGVSWSL</sequence>
<organism evidence="2 3">
    <name type="scientific">Eumeta variegata</name>
    <name type="common">Bagworm moth</name>
    <name type="synonym">Eumeta japonica</name>
    <dbReference type="NCBI Taxonomy" id="151549"/>
    <lineage>
        <taxon>Eukaryota</taxon>
        <taxon>Metazoa</taxon>
        <taxon>Ecdysozoa</taxon>
        <taxon>Arthropoda</taxon>
        <taxon>Hexapoda</taxon>
        <taxon>Insecta</taxon>
        <taxon>Pterygota</taxon>
        <taxon>Neoptera</taxon>
        <taxon>Endopterygota</taxon>
        <taxon>Lepidoptera</taxon>
        <taxon>Glossata</taxon>
        <taxon>Ditrysia</taxon>
        <taxon>Tineoidea</taxon>
        <taxon>Psychidae</taxon>
        <taxon>Oiketicinae</taxon>
        <taxon>Eumeta</taxon>
    </lineage>
</organism>
<feature type="region of interest" description="Disordered" evidence="1">
    <location>
        <begin position="82"/>
        <end position="103"/>
    </location>
</feature>
<gene>
    <name evidence="2" type="ORF">EVAR_13055_1</name>
</gene>
<proteinExistence type="predicted"/>
<reference evidence="2 3" key="1">
    <citation type="journal article" date="2019" name="Commun. Biol.">
        <title>The bagworm genome reveals a unique fibroin gene that provides high tensile strength.</title>
        <authorList>
            <person name="Kono N."/>
            <person name="Nakamura H."/>
            <person name="Ohtoshi R."/>
            <person name="Tomita M."/>
            <person name="Numata K."/>
            <person name="Arakawa K."/>
        </authorList>
    </citation>
    <scope>NUCLEOTIDE SEQUENCE [LARGE SCALE GENOMIC DNA]</scope>
</reference>
<comment type="caution">
    <text evidence="2">The sequence shown here is derived from an EMBL/GenBank/DDBJ whole genome shotgun (WGS) entry which is preliminary data.</text>
</comment>
<evidence type="ECO:0000313" key="3">
    <source>
        <dbReference type="Proteomes" id="UP000299102"/>
    </source>
</evidence>
<evidence type="ECO:0000256" key="1">
    <source>
        <dbReference type="SAM" id="MobiDB-lite"/>
    </source>
</evidence>